<feature type="compositionally biased region" description="Basic residues" evidence="1">
    <location>
        <begin position="42"/>
        <end position="59"/>
    </location>
</feature>
<accession>A0A4D4K0X7</accession>
<evidence type="ECO:0000256" key="1">
    <source>
        <dbReference type="SAM" id="MobiDB-lite"/>
    </source>
</evidence>
<proteinExistence type="predicted"/>
<evidence type="ECO:0000313" key="3">
    <source>
        <dbReference type="Proteomes" id="UP000299290"/>
    </source>
</evidence>
<evidence type="ECO:0000313" key="2">
    <source>
        <dbReference type="EMBL" id="GDY40720.1"/>
    </source>
</evidence>
<reference evidence="2 3" key="1">
    <citation type="journal article" date="2020" name="Int. J. Syst. Evol. Microbiol.">
        <title>Reclassification of Streptomyces castelarensis and Streptomyces sporoclivatus as later heterotypic synonyms of Streptomyces antimycoticus.</title>
        <authorList>
            <person name="Komaki H."/>
            <person name="Tamura T."/>
        </authorList>
    </citation>
    <scope>NUCLEOTIDE SEQUENCE [LARGE SCALE GENOMIC DNA]</scope>
    <source>
        <strain evidence="2 3">NBRC 12839</strain>
    </source>
</reference>
<name>A0A4D4K0X7_9ACTN</name>
<feature type="region of interest" description="Disordered" evidence="1">
    <location>
        <begin position="1"/>
        <end position="92"/>
    </location>
</feature>
<dbReference type="Proteomes" id="UP000299290">
    <property type="component" value="Unassembled WGS sequence"/>
</dbReference>
<gene>
    <name evidence="2" type="ORF">SANT12839_016020</name>
</gene>
<protein>
    <submittedName>
        <fullName evidence="2">Uncharacterized protein</fullName>
    </submittedName>
</protein>
<sequence length="135" mass="15412">MGAGEVPAPSAAAAAEEETLAGADGEQDIVHGGSLLGVRVREGRRNKREGRRNERRRNRRADQKESVSGSVEERAMCPASQSLHPTTDNRRERVRIYLRVPRRRRSWVRVPGGDQERSYERLRNLTIVVLRWLPY</sequence>
<comment type="caution">
    <text evidence="2">The sequence shown here is derived from an EMBL/GenBank/DDBJ whole genome shotgun (WGS) entry which is preliminary data.</text>
</comment>
<feature type="compositionally biased region" description="Basic and acidic residues" evidence="1">
    <location>
        <begin position="60"/>
        <end position="75"/>
    </location>
</feature>
<dbReference type="EMBL" id="BJHV01000001">
    <property type="protein sequence ID" value="GDY40720.1"/>
    <property type="molecule type" value="Genomic_DNA"/>
</dbReference>
<organism evidence="2 3">
    <name type="scientific">Streptomyces antimycoticus</name>
    <dbReference type="NCBI Taxonomy" id="68175"/>
    <lineage>
        <taxon>Bacteria</taxon>
        <taxon>Bacillati</taxon>
        <taxon>Actinomycetota</taxon>
        <taxon>Actinomycetes</taxon>
        <taxon>Kitasatosporales</taxon>
        <taxon>Streptomycetaceae</taxon>
        <taxon>Streptomyces</taxon>
        <taxon>Streptomyces violaceusniger group</taxon>
    </lineage>
</organism>
<keyword evidence="3" id="KW-1185">Reference proteome</keyword>
<dbReference type="AlphaFoldDB" id="A0A4D4K0X7"/>
<feature type="compositionally biased region" description="Low complexity" evidence="1">
    <location>
        <begin position="1"/>
        <end position="24"/>
    </location>
</feature>